<feature type="transmembrane region" description="Helical" evidence="6">
    <location>
        <begin position="39"/>
        <end position="62"/>
    </location>
</feature>
<dbReference type="Gene3D" id="1.10.3730.20">
    <property type="match status" value="1"/>
</dbReference>
<name>A0A1F4XIN7_9BACT</name>
<dbReference type="AlphaFoldDB" id="A0A1F4XIN7"/>
<organism evidence="8 9">
    <name type="scientific">Candidatus Abawacabacteria bacterium RBG_16_42_10</name>
    <dbReference type="NCBI Taxonomy" id="1817814"/>
    <lineage>
        <taxon>Bacteria</taxon>
        <taxon>Candidatus Abawacaibacteriota</taxon>
    </lineage>
</organism>
<evidence type="ECO:0000256" key="4">
    <source>
        <dbReference type="ARBA" id="ARBA00022989"/>
    </source>
</evidence>
<keyword evidence="3 6" id="KW-0812">Transmembrane</keyword>
<dbReference type="Proteomes" id="UP000177614">
    <property type="component" value="Unassembled WGS sequence"/>
</dbReference>
<dbReference type="EMBL" id="MEWR01000026">
    <property type="protein sequence ID" value="OGC81496.1"/>
    <property type="molecule type" value="Genomic_DNA"/>
</dbReference>
<evidence type="ECO:0000256" key="3">
    <source>
        <dbReference type="ARBA" id="ARBA00022692"/>
    </source>
</evidence>
<accession>A0A1F4XIN7</accession>
<dbReference type="PANTHER" id="PTHR30561">
    <property type="entry name" value="SMR FAMILY PROTON-DEPENDENT DRUG EFFLUX TRANSPORTER SUGE"/>
    <property type="match status" value="1"/>
</dbReference>
<evidence type="ECO:0000256" key="1">
    <source>
        <dbReference type="ARBA" id="ARBA00004651"/>
    </source>
</evidence>
<reference evidence="8 9" key="1">
    <citation type="journal article" date="2016" name="Nat. Commun.">
        <title>Thousands of microbial genomes shed light on interconnected biogeochemical processes in an aquifer system.</title>
        <authorList>
            <person name="Anantharaman K."/>
            <person name="Brown C.T."/>
            <person name="Hug L.A."/>
            <person name="Sharon I."/>
            <person name="Castelle C.J."/>
            <person name="Probst A.J."/>
            <person name="Thomas B.C."/>
            <person name="Singh A."/>
            <person name="Wilkins M.J."/>
            <person name="Karaoz U."/>
            <person name="Brodie E.L."/>
            <person name="Williams K.H."/>
            <person name="Hubbard S.S."/>
            <person name="Banfield J.F."/>
        </authorList>
    </citation>
    <scope>NUCLEOTIDE SEQUENCE [LARGE SCALE GENOMIC DNA]</scope>
</reference>
<sequence length="121" mass="13332">MLTNIILVVIAALCNSLAQASLKQATIAKSFSIGFNQQSLIFILTSPLIWIGLALYFVAFFLSIKIFEKMELSFVSPFFMALTFLLVFIFGNLIFKEALTANKVFGAIIILVGIFVLTRGA</sequence>
<feature type="chain" id="PRO_5009515380" description="EamA domain-containing protein" evidence="7">
    <location>
        <begin position="21"/>
        <end position="121"/>
    </location>
</feature>
<protein>
    <recommendedName>
        <fullName evidence="10">EamA domain-containing protein</fullName>
    </recommendedName>
</protein>
<evidence type="ECO:0008006" key="10">
    <source>
        <dbReference type="Google" id="ProtNLM"/>
    </source>
</evidence>
<feature type="transmembrane region" description="Helical" evidence="6">
    <location>
        <begin position="101"/>
        <end position="118"/>
    </location>
</feature>
<dbReference type="InterPro" id="IPR037185">
    <property type="entry name" value="EmrE-like"/>
</dbReference>
<comment type="caution">
    <text evidence="8">The sequence shown here is derived from an EMBL/GenBank/DDBJ whole genome shotgun (WGS) entry which is preliminary data.</text>
</comment>
<keyword evidence="7" id="KW-0732">Signal</keyword>
<feature type="transmembrane region" description="Helical" evidence="6">
    <location>
        <begin position="74"/>
        <end position="95"/>
    </location>
</feature>
<comment type="subcellular location">
    <subcellularLocation>
        <location evidence="1">Cell membrane</location>
        <topology evidence="1">Multi-pass membrane protein</topology>
    </subcellularLocation>
</comment>
<dbReference type="GO" id="GO:0005886">
    <property type="term" value="C:plasma membrane"/>
    <property type="evidence" value="ECO:0007669"/>
    <property type="project" value="UniProtKB-SubCell"/>
</dbReference>
<evidence type="ECO:0000256" key="2">
    <source>
        <dbReference type="ARBA" id="ARBA00022475"/>
    </source>
</evidence>
<evidence type="ECO:0000256" key="7">
    <source>
        <dbReference type="SAM" id="SignalP"/>
    </source>
</evidence>
<dbReference type="PANTHER" id="PTHR30561:SF9">
    <property type="entry name" value="4-AMINO-4-DEOXY-L-ARABINOSE-PHOSPHOUNDECAPRENOL FLIPPASE SUBUNIT ARNF-RELATED"/>
    <property type="match status" value="1"/>
</dbReference>
<feature type="signal peptide" evidence="7">
    <location>
        <begin position="1"/>
        <end position="20"/>
    </location>
</feature>
<keyword evidence="5 6" id="KW-0472">Membrane</keyword>
<evidence type="ECO:0000256" key="6">
    <source>
        <dbReference type="SAM" id="Phobius"/>
    </source>
</evidence>
<dbReference type="GO" id="GO:0022857">
    <property type="term" value="F:transmembrane transporter activity"/>
    <property type="evidence" value="ECO:0007669"/>
    <property type="project" value="InterPro"/>
</dbReference>
<dbReference type="SUPFAM" id="SSF103481">
    <property type="entry name" value="Multidrug resistance efflux transporter EmrE"/>
    <property type="match status" value="1"/>
</dbReference>
<evidence type="ECO:0000256" key="5">
    <source>
        <dbReference type="ARBA" id="ARBA00023136"/>
    </source>
</evidence>
<evidence type="ECO:0000313" key="8">
    <source>
        <dbReference type="EMBL" id="OGC81496.1"/>
    </source>
</evidence>
<gene>
    <name evidence="8" type="ORF">A2V81_01270</name>
</gene>
<dbReference type="STRING" id="1817814.A2V81_01270"/>
<keyword evidence="4 6" id="KW-1133">Transmembrane helix</keyword>
<evidence type="ECO:0000313" key="9">
    <source>
        <dbReference type="Proteomes" id="UP000177614"/>
    </source>
</evidence>
<keyword evidence="2" id="KW-1003">Cell membrane</keyword>
<dbReference type="InterPro" id="IPR000390">
    <property type="entry name" value="Small_drug/metabolite_transptr"/>
</dbReference>
<proteinExistence type="predicted"/>